<dbReference type="PANTHER" id="PTHR22754">
    <property type="entry name" value="DISCO-INTERACTING PROTEIN 2 DIP2 -RELATED"/>
    <property type="match status" value="1"/>
</dbReference>
<dbReference type="RefSeq" id="WP_077831986.1">
    <property type="nucleotide sequence ID" value="NZ_CP096983.1"/>
</dbReference>
<dbReference type="EC" id="6.2.1.26" evidence="2"/>
<dbReference type="STRING" id="84029.CROST_19090"/>
<protein>
    <submittedName>
        <fullName evidence="2">2-succinylbenzoate--CoA ligase</fullName>
        <ecNumber evidence="2">6.2.1.26</ecNumber>
    </submittedName>
</protein>
<accession>A0A1S8MHZ1</accession>
<dbReference type="Proteomes" id="UP000190951">
    <property type="component" value="Chromosome"/>
</dbReference>
<proteinExistence type="inferred from homology"/>
<keyword evidence="3" id="KW-1185">Reference proteome</keyword>
<dbReference type="PROSITE" id="PS50075">
    <property type="entry name" value="CARRIER"/>
    <property type="match status" value="1"/>
</dbReference>
<organism evidence="2 3">
    <name type="scientific">Clostridium felsineum</name>
    <dbReference type="NCBI Taxonomy" id="36839"/>
    <lineage>
        <taxon>Bacteria</taxon>
        <taxon>Bacillati</taxon>
        <taxon>Bacillota</taxon>
        <taxon>Clostridia</taxon>
        <taxon>Eubacteriales</taxon>
        <taxon>Clostridiaceae</taxon>
        <taxon>Clostridium</taxon>
    </lineage>
</organism>
<dbReference type="Pfam" id="PF00501">
    <property type="entry name" value="AMP-binding"/>
    <property type="match status" value="1"/>
</dbReference>
<sequence>MKDKDLIECFLDNAANSNKGVTIIKSDTIEEFISYNKIYKNACRYLRVFREKGVVQGNEILYQIEDIEKGIYIFWACQLGGITAVPLDIGENDENNIKVFRIWSVLDKAYYLSDEDNMEVLRTYIDSENSVYLNEMTDKFISLNILDEYEDNGSDCELNNSMKEDRIALIQFSSGSTGIPKGIPIKYNSLYTHVNALAKREEITSNDATLNWAPLSHNLGLVSVHLVSTLMGISQYIMSKKLFVNNPVLWIDKASEHKVSMIYSPNFGFKHFLNANNESIDRNWNLSNIRIVFNGAEPINVELCKLFLSKLKKYGLKQNVMYPAYGCSESTSVISIPKVGEGLKLYEVNREKLIYGKKVEIQTSDKVDNSIALVGVGYPIDNCEIRVCDKNNNVLEDFQVGDLQVRGTNVISSYYNNEQATKSSFLEDGWFITGDLCFRDKDEIIITGRAKEIIFINGQNYYPYDIERIAEKADSSLSGNTAACGVFNKNLQTDEIYIFVKYDINAGIKEFLVLAKKIKSYISNKLGLYVGKVIPIPKLEKTDSGKLQRLKIQQNYLDGQYSDILNKIDEFLTKNKSVKVEKNLYDEVQSNLLRIWKETLMSDDIGIDDNFFDRGGSSNLLIVMTTKLDELYEDCVSVTDIFEADTIRELTKLIVDSIESKNKVIKLLGNKLPNSFMNYSSDLKSEERFELLNISLKKYAYFYNNDTEKVSNIIFSIYAQLLGNICGNEPIGINLLNKKGNALNIEYLNIKDFVSLEDLINRVNLLGKENNKIDISRINNNIQIDKVVTIFSLQEAEEISSSFKFDIFMWISSIEKSINIKINRQKINISTFKKFVNKFTQAIGIVEHEYKTMK</sequence>
<evidence type="ECO:0000313" key="2">
    <source>
        <dbReference type="EMBL" id="URZ12194.1"/>
    </source>
</evidence>
<dbReference type="PANTHER" id="PTHR22754:SF32">
    <property type="entry name" value="DISCO-INTERACTING PROTEIN 2"/>
    <property type="match status" value="1"/>
</dbReference>
<name>A0A1S8MHZ1_9CLOT</name>
<dbReference type="Pfam" id="PF00550">
    <property type="entry name" value="PP-binding"/>
    <property type="match status" value="1"/>
</dbReference>
<dbReference type="InterPro" id="IPR045851">
    <property type="entry name" value="AMP-bd_C_sf"/>
</dbReference>
<dbReference type="AlphaFoldDB" id="A0A1S8MHZ1"/>
<dbReference type="EMBL" id="CP096983">
    <property type="protein sequence ID" value="URZ12194.1"/>
    <property type="molecule type" value="Genomic_DNA"/>
</dbReference>
<dbReference type="Gene3D" id="3.40.50.12780">
    <property type="entry name" value="N-terminal domain of ligase-like"/>
    <property type="match status" value="1"/>
</dbReference>
<dbReference type="SUPFAM" id="SSF56801">
    <property type="entry name" value="Acetyl-CoA synthetase-like"/>
    <property type="match status" value="1"/>
</dbReference>
<dbReference type="SUPFAM" id="SSF47336">
    <property type="entry name" value="ACP-like"/>
    <property type="match status" value="1"/>
</dbReference>
<dbReference type="InterPro" id="IPR020845">
    <property type="entry name" value="AMP-binding_CS"/>
</dbReference>
<dbReference type="PROSITE" id="PS00455">
    <property type="entry name" value="AMP_BINDING"/>
    <property type="match status" value="1"/>
</dbReference>
<keyword evidence="2" id="KW-0436">Ligase</keyword>
<dbReference type="InterPro" id="IPR009081">
    <property type="entry name" value="PP-bd_ACP"/>
</dbReference>
<dbReference type="GO" id="GO:0005886">
    <property type="term" value="C:plasma membrane"/>
    <property type="evidence" value="ECO:0007669"/>
    <property type="project" value="TreeGrafter"/>
</dbReference>
<dbReference type="InterPro" id="IPR042099">
    <property type="entry name" value="ANL_N_sf"/>
</dbReference>
<dbReference type="GO" id="GO:0008756">
    <property type="term" value="F:o-succinylbenzoate-CoA ligase activity"/>
    <property type="evidence" value="ECO:0007669"/>
    <property type="project" value="UniProtKB-EC"/>
</dbReference>
<gene>
    <name evidence="2" type="primary">menE_1</name>
    <name evidence="2" type="ORF">CROST_029110</name>
</gene>
<comment type="similarity">
    <text evidence="1">Belongs to the ATP-dependent AMP-binding enzyme family.</text>
</comment>
<dbReference type="InterPro" id="IPR036736">
    <property type="entry name" value="ACP-like_sf"/>
</dbReference>
<reference evidence="2 3" key="1">
    <citation type="submission" date="2022-04" db="EMBL/GenBank/DDBJ databases">
        <title>Genome sequence of C. roseum typestrain.</title>
        <authorList>
            <person name="Poehlein A."/>
            <person name="Schoch T."/>
            <person name="Duerre P."/>
            <person name="Daniel R."/>
        </authorList>
    </citation>
    <scope>NUCLEOTIDE SEQUENCE [LARGE SCALE GENOMIC DNA]</scope>
    <source>
        <strain evidence="2 3">DSM 7320</strain>
    </source>
</reference>
<evidence type="ECO:0000313" key="3">
    <source>
        <dbReference type="Proteomes" id="UP000190951"/>
    </source>
</evidence>
<dbReference type="Gene3D" id="3.30.300.30">
    <property type="match status" value="1"/>
</dbReference>
<dbReference type="GO" id="GO:0006633">
    <property type="term" value="P:fatty acid biosynthetic process"/>
    <property type="evidence" value="ECO:0007669"/>
    <property type="project" value="TreeGrafter"/>
</dbReference>
<evidence type="ECO:0000256" key="1">
    <source>
        <dbReference type="ARBA" id="ARBA00006432"/>
    </source>
</evidence>
<dbReference type="Gene3D" id="1.10.1200.10">
    <property type="entry name" value="ACP-like"/>
    <property type="match status" value="1"/>
</dbReference>
<dbReference type="InterPro" id="IPR000873">
    <property type="entry name" value="AMP-dep_synth/lig_dom"/>
</dbReference>
<dbReference type="KEGG" id="crw:CROST_029110"/>
<dbReference type="GO" id="GO:0070566">
    <property type="term" value="F:adenylyltransferase activity"/>
    <property type="evidence" value="ECO:0007669"/>
    <property type="project" value="TreeGrafter"/>
</dbReference>